<dbReference type="SMART" id="SM00369">
    <property type="entry name" value="LRR_TYP"/>
    <property type="match status" value="8"/>
</dbReference>
<evidence type="ECO:0000256" key="1">
    <source>
        <dbReference type="ARBA" id="ARBA00004251"/>
    </source>
</evidence>
<comment type="subcellular location">
    <subcellularLocation>
        <location evidence="1">Cell membrane</location>
        <topology evidence="1">Single-pass type I membrane protein</topology>
    </subcellularLocation>
</comment>
<dbReference type="Gene3D" id="3.80.10.10">
    <property type="entry name" value="Ribonuclease Inhibitor"/>
    <property type="match status" value="3"/>
</dbReference>
<dbReference type="Pfam" id="PF13855">
    <property type="entry name" value="LRR_8"/>
    <property type="match status" value="2"/>
</dbReference>
<dbReference type="PANTHER" id="PTHR27004">
    <property type="entry name" value="RECEPTOR-LIKE PROTEIN 12 ISOFORM X1"/>
    <property type="match status" value="1"/>
</dbReference>
<evidence type="ECO:0000313" key="12">
    <source>
        <dbReference type="EMBL" id="KAK1437337.1"/>
    </source>
</evidence>
<keyword evidence="6" id="KW-0677">Repeat</keyword>
<dbReference type="Pfam" id="PF00560">
    <property type="entry name" value="LRR_1"/>
    <property type="match status" value="5"/>
</dbReference>
<sequence>MASLVQLAFSHNELSGQIPVSIGNLSKLEQLFLNDNQFNGSIPKELGNLSSLVELLLLLNRFNGSIPDSLGNLTNLEQFALHDNKLSGYFPETILNCKKLKYLTLGSNSLVGPVPKSICSLRLLETLHLGNNLFSGSIPQCVGNFSHKLTVLDLRLNRFHGNMPATFLKQNNSLKTINLNGNELHGSIPTTLIDCTNLEVLDLGDNKLTGLFPHWIDTLPHMQVLVLRGNKLNGTLHTSNTINPFQKLRILDLSSNEFIGSLPSYYFENFKAMMSINKTASGELYMGGKFMYYDTVELGVRGLRLDLQRISVVYTTIDLSVNKFEGDIPDTMGELRSLRFLNLSHNSLTGGIPVNMKNLVELQHLDLCCNKIVGKIPAQLVSLTFLAVVNFSYNQLQGGIPRGGQFNTFENSSFQGNNGLCGFPLTKNCGDNDVPFSTATEEDEHEDDSFFNGFSWESVVLGYGFGTLFGLGIGRLVFHFGKPRWVMMIIESEQSRHARKSRKIHEISDPLAMRGRNRSRVSQVYDVRCALSF</sequence>
<dbReference type="AlphaFoldDB" id="A0AAD8LF62"/>
<feature type="transmembrane region" description="Helical" evidence="11">
    <location>
        <begin position="460"/>
        <end position="478"/>
    </location>
</feature>
<protein>
    <submittedName>
        <fullName evidence="12">Uncharacterized protein</fullName>
    </submittedName>
</protein>
<dbReference type="GO" id="GO:0051707">
    <property type="term" value="P:response to other organism"/>
    <property type="evidence" value="ECO:0007669"/>
    <property type="project" value="UniProtKB-ARBA"/>
</dbReference>
<dbReference type="EMBL" id="JAUHHV010000001">
    <property type="protein sequence ID" value="KAK1437337.1"/>
    <property type="molecule type" value="Genomic_DNA"/>
</dbReference>
<dbReference type="Proteomes" id="UP001229421">
    <property type="component" value="Unassembled WGS sequence"/>
</dbReference>
<keyword evidence="10" id="KW-0325">Glycoprotein</keyword>
<evidence type="ECO:0000256" key="2">
    <source>
        <dbReference type="ARBA" id="ARBA00009592"/>
    </source>
</evidence>
<evidence type="ECO:0000256" key="11">
    <source>
        <dbReference type="SAM" id="Phobius"/>
    </source>
</evidence>
<dbReference type="InterPro" id="IPR003591">
    <property type="entry name" value="Leu-rich_rpt_typical-subtyp"/>
</dbReference>
<evidence type="ECO:0000256" key="5">
    <source>
        <dbReference type="ARBA" id="ARBA00022692"/>
    </source>
</evidence>
<keyword evidence="3" id="KW-1003">Cell membrane</keyword>
<keyword evidence="8 11" id="KW-0472">Membrane</keyword>
<dbReference type="GO" id="GO:0005886">
    <property type="term" value="C:plasma membrane"/>
    <property type="evidence" value="ECO:0007669"/>
    <property type="project" value="UniProtKB-SubCell"/>
</dbReference>
<dbReference type="InterPro" id="IPR032675">
    <property type="entry name" value="LRR_dom_sf"/>
</dbReference>
<keyword evidence="4" id="KW-0433">Leucine-rich repeat</keyword>
<gene>
    <name evidence="12" type="ORF">QVD17_03128</name>
</gene>
<evidence type="ECO:0000256" key="3">
    <source>
        <dbReference type="ARBA" id="ARBA00022475"/>
    </source>
</evidence>
<reference evidence="12" key="1">
    <citation type="journal article" date="2023" name="bioRxiv">
        <title>Improved chromosome-level genome assembly for marigold (Tagetes erecta).</title>
        <authorList>
            <person name="Jiang F."/>
            <person name="Yuan L."/>
            <person name="Wang S."/>
            <person name="Wang H."/>
            <person name="Xu D."/>
            <person name="Wang A."/>
            <person name="Fan W."/>
        </authorList>
    </citation>
    <scope>NUCLEOTIDE SEQUENCE</scope>
    <source>
        <strain evidence="12">WSJ</strain>
        <tissue evidence="12">Leaf</tissue>
    </source>
</reference>
<dbReference type="SUPFAM" id="SSF52058">
    <property type="entry name" value="L domain-like"/>
    <property type="match status" value="2"/>
</dbReference>
<evidence type="ECO:0000256" key="10">
    <source>
        <dbReference type="ARBA" id="ARBA00023180"/>
    </source>
</evidence>
<keyword evidence="9" id="KW-0675">Receptor</keyword>
<dbReference type="InterPro" id="IPR001611">
    <property type="entry name" value="Leu-rich_rpt"/>
</dbReference>
<proteinExistence type="inferred from homology"/>
<dbReference type="GO" id="GO:0006952">
    <property type="term" value="P:defense response"/>
    <property type="evidence" value="ECO:0007669"/>
    <property type="project" value="UniProtKB-ARBA"/>
</dbReference>
<comment type="caution">
    <text evidence="12">The sequence shown here is derived from an EMBL/GenBank/DDBJ whole genome shotgun (WGS) entry which is preliminary data.</text>
</comment>
<evidence type="ECO:0000256" key="6">
    <source>
        <dbReference type="ARBA" id="ARBA00022737"/>
    </source>
</evidence>
<evidence type="ECO:0000313" key="13">
    <source>
        <dbReference type="Proteomes" id="UP001229421"/>
    </source>
</evidence>
<keyword evidence="5 11" id="KW-0812">Transmembrane</keyword>
<dbReference type="PANTHER" id="PTHR27004:SF428">
    <property type="entry name" value="OS01G0160600 PROTEIN"/>
    <property type="match status" value="1"/>
</dbReference>
<accession>A0AAD8LF62</accession>
<evidence type="ECO:0000256" key="4">
    <source>
        <dbReference type="ARBA" id="ARBA00022614"/>
    </source>
</evidence>
<comment type="similarity">
    <text evidence="2">Belongs to the RLP family.</text>
</comment>
<name>A0AAD8LF62_TARER</name>
<keyword evidence="7 11" id="KW-1133">Transmembrane helix</keyword>
<evidence type="ECO:0000256" key="7">
    <source>
        <dbReference type="ARBA" id="ARBA00022989"/>
    </source>
</evidence>
<evidence type="ECO:0000256" key="9">
    <source>
        <dbReference type="ARBA" id="ARBA00023170"/>
    </source>
</evidence>
<organism evidence="12 13">
    <name type="scientific">Tagetes erecta</name>
    <name type="common">African marigold</name>
    <dbReference type="NCBI Taxonomy" id="13708"/>
    <lineage>
        <taxon>Eukaryota</taxon>
        <taxon>Viridiplantae</taxon>
        <taxon>Streptophyta</taxon>
        <taxon>Embryophyta</taxon>
        <taxon>Tracheophyta</taxon>
        <taxon>Spermatophyta</taxon>
        <taxon>Magnoliopsida</taxon>
        <taxon>eudicotyledons</taxon>
        <taxon>Gunneridae</taxon>
        <taxon>Pentapetalae</taxon>
        <taxon>asterids</taxon>
        <taxon>campanulids</taxon>
        <taxon>Asterales</taxon>
        <taxon>Asteraceae</taxon>
        <taxon>Asteroideae</taxon>
        <taxon>Heliantheae alliance</taxon>
        <taxon>Tageteae</taxon>
        <taxon>Tagetes</taxon>
    </lineage>
</organism>
<dbReference type="PRINTS" id="PR00019">
    <property type="entry name" value="LEURICHRPT"/>
</dbReference>
<evidence type="ECO:0000256" key="8">
    <source>
        <dbReference type="ARBA" id="ARBA00023136"/>
    </source>
</evidence>
<dbReference type="FunFam" id="3.80.10.10:FF:000221">
    <property type="entry name" value="Leucine-rich repeat receptor-like protein kinase PXL1"/>
    <property type="match status" value="1"/>
</dbReference>
<keyword evidence="13" id="KW-1185">Reference proteome</keyword>
<dbReference type="FunFam" id="3.80.10.10:FF:000213">
    <property type="entry name" value="Tyrosine-sulfated glycopeptide receptor 1"/>
    <property type="match status" value="1"/>
</dbReference>